<reference evidence="2" key="1">
    <citation type="submission" date="2021-03" db="EMBL/GenBank/DDBJ databases">
        <title>Chromosome level genome of the anhydrobiotic midge Polypedilum vanderplanki.</title>
        <authorList>
            <person name="Yoshida Y."/>
            <person name="Kikawada T."/>
            <person name="Gusev O."/>
        </authorList>
    </citation>
    <scope>NUCLEOTIDE SEQUENCE</scope>
    <source>
        <strain evidence="2">NIAS01</strain>
        <tissue evidence="2">Whole body or cell culture</tissue>
    </source>
</reference>
<keyword evidence="1" id="KW-0732">Signal</keyword>
<keyword evidence="3" id="KW-1185">Reference proteome</keyword>
<feature type="signal peptide" evidence="1">
    <location>
        <begin position="1"/>
        <end position="24"/>
    </location>
</feature>
<dbReference type="EMBL" id="JADBJN010000004">
    <property type="protein sequence ID" value="KAG5669639.1"/>
    <property type="molecule type" value="Genomic_DNA"/>
</dbReference>
<dbReference type="Proteomes" id="UP001107558">
    <property type="component" value="Chromosome 4"/>
</dbReference>
<feature type="chain" id="PRO_5039902907" evidence="1">
    <location>
        <begin position="25"/>
        <end position="174"/>
    </location>
</feature>
<comment type="caution">
    <text evidence="2">The sequence shown here is derived from an EMBL/GenBank/DDBJ whole genome shotgun (WGS) entry which is preliminary data.</text>
</comment>
<accession>A0A9J6BJA7</accession>
<protein>
    <submittedName>
        <fullName evidence="2">Uncharacterized protein</fullName>
    </submittedName>
</protein>
<dbReference type="AlphaFoldDB" id="A0A9J6BJA7"/>
<proteinExistence type="predicted"/>
<name>A0A9J6BJA7_POLVA</name>
<sequence length="174" mass="20226">MINKILTLCGIFFISLLTFNFVKPNHICENHCPDSPYIIQDLETCGCYCFNHHVKCPQNQYWNEEKCDCICKEVPRNCKLPYVWSKNLCKCLCPETKNCKGNQVAVKPNCKCECPNNHEMEACFKEDVLNSWNKTSCECFFNPLITVFGNLFDKGFTFTNFVKTMFNSNDYGEE</sequence>
<organism evidence="2 3">
    <name type="scientific">Polypedilum vanderplanki</name>
    <name type="common">Sleeping chironomid midge</name>
    <dbReference type="NCBI Taxonomy" id="319348"/>
    <lineage>
        <taxon>Eukaryota</taxon>
        <taxon>Metazoa</taxon>
        <taxon>Ecdysozoa</taxon>
        <taxon>Arthropoda</taxon>
        <taxon>Hexapoda</taxon>
        <taxon>Insecta</taxon>
        <taxon>Pterygota</taxon>
        <taxon>Neoptera</taxon>
        <taxon>Endopterygota</taxon>
        <taxon>Diptera</taxon>
        <taxon>Nematocera</taxon>
        <taxon>Chironomoidea</taxon>
        <taxon>Chironomidae</taxon>
        <taxon>Chironominae</taxon>
        <taxon>Polypedilum</taxon>
        <taxon>Polypedilum</taxon>
    </lineage>
</organism>
<gene>
    <name evidence="2" type="ORF">PVAND_017523</name>
</gene>
<dbReference type="OrthoDB" id="8878063at2759"/>
<evidence type="ECO:0000313" key="3">
    <source>
        <dbReference type="Proteomes" id="UP001107558"/>
    </source>
</evidence>
<evidence type="ECO:0000256" key="1">
    <source>
        <dbReference type="SAM" id="SignalP"/>
    </source>
</evidence>
<evidence type="ECO:0000313" key="2">
    <source>
        <dbReference type="EMBL" id="KAG5669639.1"/>
    </source>
</evidence>